<protein>
    <submittedName>
        <fullName evidence="2">Uncharacterized protein</fullName>
    </submittedName>
</protein>
<organism evidence="2 3">
    <name type="scientific">Sediminivirga luteola</name>
    <dbReference type="NCBI Taxonomy" id="1774748"/>
    <lineage>
        <taxon>Bacteria</taxon>
        <taxon>Bacillati</taxon>
        <taxon>Actinomycetota</taxon>
        <taxon>Actinomycetes</taxon>
        <taxon>Micrococcales</taxon>
        <taxon>Brevibacteriaceae</taxon>
        <taxon>Sediminivirga</taxon>
    </lineage>
</organism>
<reference evidence="2" key="2">
    <citation type="submission" date="2020-09" db="EMBL/GenBank/DDBJ databases">
        <authorList>
            <person name="Sun Q."/>
            <person name="Zhou Y."/>
        </authorList>
    </citation>
    <scope>NUCLEOTIDE SEQUENCE</scope>
    <source>
        <strain evidence="2">CGMCC 1.12785</strain>
    </source>
</reference>
<keyword evidence="1" id="KW-1133">Transmembrane helix</keyword>
<keyword evidence="1" id="KW-0812">Transmembrane</keyword>
<evidence type="ECO:0000256" key="1">
    <source>
        <dbReference type="SAM" id="Phobius"/>
    </source>
</evidence>
<keyword evidence="1" id="KW-0472">Membrane</keyword>
<feature type="transmembrane region" description="Helical" evidence="1">
    <location>
        <begin position="61"/>
        <end position="80"/>
    </location>
</feature>
<accession>A0A8J2TVD2</accession>
<feature type="transmembrane region" description="Helical" evidence="1">
    <location>
        <begin position="142"/>
        <end position="160"/>
    </location>
</feature>
<gene>
    <name evidence="2" type="ORF">GCM10011333_01740</name>
</gene>
<proteinExistence type="predicted"/>
<dbReference type="Proteomes" id="UP000616114">
    <property type="component" value="Unassembled WGS sequence"/>
</dbReference>
<evidence type="ECO:0000313" key="2">
    <source>
        <dbReference type="EMBL" id="GGA02798.1"/>
    </source>
</evidence>
<evidence type="ECO:0000313" key="3">
    <source>
        <dbReference type="Proteomes" id="UP000616114"/>
    </source>
</evidence>
<comment type="caution">
    <text evidence="2">The sequence shown here is derived from an EMBL/GenBank/DDBJ whole genome shotgun (WGS) entry which is preliminary data.</text>
</comment>
<dbReference type="EMBL" id="BMFY01000001">
    <property type="protein sequence ID" value="GGA02798.1"/>
    <property type="molecule type" value="Genomic_DNA"/>
</dbReference>
<feature type="transmembrane region" description="Helical" evidence="1">
    <location>
        <begin position="34"/>
        <end position="55"/>
    </location>
</feature>
<name>A0A8J2TVD2_9MICO</name>
<reference evidence="2" key="1">
    <citation type="journal article" date="2014" name="Int. J. Syst. Evol. Microbiol.">
        <title>Complete genome sequence of Corynebacterium casei LMG S-19264T (=DSM 44701T), isolated from a smear-ripened cheese.</title>
        <authorList>
            <consortium name="US DOE Joint Genome Institute (JGI-PGF)"/>
            <person name="Walter F."/>
            <person name="Albersmeier A."/>
            <person name="Kalinowski J."/>
            <person name="Ruckert C."/>
        </authorList>
    </citation>
    <scope>NUCLEOTIDE SEQUENCE</scope>
    <source>
        <strain evidence="2">CGMCC 1.12785</strain>
    </source>
</reference>
<dbReference type="AlphaFoldDB" id="A0A8J2TVD2"/>
<sequence>MTRSSAMRAAYALTGLNDPSMGDERERDVILRSYSFALVLAMFLGFLASILLAVVGLGLWSIVPIFVVGIPSWAAIWFAAKEGVDLVALLDKASKSRTRLMWAGTFGFILLWGGALSFHILMGNPLVDIRIDIGDDAGLGPVLGGGIGAVVGLVAAIVALKARSRKTQRQLAAADDD</sequence>
<dbReference type="RefSeq" id="WP_188549028.1">
    <property type="nucleotide sequence ID" value="NZ_BMFY01000001.1"/>
</dbReference>
<keyword evidence="3" id="KW-1185">Reference proteome</keyword>
<feature type="transmembrane region" description="Helical" evidence="1">
    <location>
        <begin position="100"/>
        <end position="122"/>
    </location>
</feature>